<feature type="binding site" evidence="2">
    <location>
        <begin position="182"/>
        <end position="184"/>
    </location>
    <ligand>
        <name>substrate</name>
    </ligand>
</feature>
<feature type="binding site" evidence="2">
    <location>
        <position position="17"/>
    </location>
    <ligand>
        <name>substrate</name>
    </ligand>
</feature>
<comment type="cofactor">
    <cofactor evidence="2">
        <name>Mg(2+)</name>
        <dbReference type="ChEBI" id="CHEBI:18420"/>
    </cofactor>
    <text evidence="2">Binds 2 magnesium ions per subunit.</text>
</comment>
<dbReference type="Proteomes" id="UP000176855">
    <property type="component" value="Unassembled WGS sequence"/>
</dbReference>
<dbReference type="GO" id="GO:0045547">
    <property type="term" value="F:ditrans,polycis-polyprenyl diphosphate synthase [(2E,6E)-farnesyl diphosphate specific] activity"/>
    <property type="evidence" value="ECO:0007669"/>
    <property type="project" value="TreeGrafter"/>
</dbReference>
<dbReference type="SUPFAM" id="SSF64005">
    <property type="entry name" value="Undecaprenyl diphosphate synthase"/>
    <property type="match status" value="1"/>
</dbReference>
<feature type="binding site" evidence="2">
    <location>
        <position position="12"/>
    </location>
    <ligand>
        <name>Mg(2+)</name>
        <dbReference type="ChEBI" id="CHEBI:18420"/>
    </ligand>
</feature>
<feature type="binding site" evidence="2">
    <location>
        <position position="63"/>
    </location>
    <ligand>
        <name>substrate</name>
    </ligand>
</feature>
<comment type="function">
    <text evidence="2">Catalyzes the condensation of isopentenyl diphosphate (IPP) with allylic pyrophosphates generating different type of terpenoids.</text>
</comment>
<comment type="caution">
    <text evidence="3">The sequence shown here is derived from an EMBL/GenBank/DDBJ whole genome shotgun (WGS) entry which is preliminary data.</text>
</comment>
<reference evidence="3 4" key="1">
    <citation type="journal article" date="2016" name="Nat. Commun.">
        <title>Thousands of microbial genomes shed light on interconnected biogeochemical processes in an aquifer system.</title>
        <authorList>
            <person name="Anantharaman K."/>
            <person name="Brown C.T."/>
            <person name="Hug L.A."/>
            <person name="Sharon I."/>
            <person name="Castelle C.J."/>
            <person name="Probst A.J."/>
            <person name="Thomas B.C."/>
            <person name="Singh A."/>
            <person name="Wilkins M.J."/>
            <person name="Karaoz U."/>
            <person name="Brodie E.L."/>
            <person name="Williams K.H."/>
            <person name="Hubbard S.S."/>
            <person name="Banfield J.F."/>
        </authorList>
    </citation>
    <scope>NUCLEOTIDE SEQUENCE [LARGE SCALE GENOMIC DNA]</scope>
</reference>
<comment type="subunit">
    <text evidence="2">Homodimer.</text>
</comment>
<organism evidence="3 4">
    <name type="scientific">Candidatus Staskawiczbacteria bacterium RIFCSPHIGHO2_01_FULL_39_25</name>
    <dbReference type="NCBI Taxonomy" id="1802202"/>
    <lineage>
        <taxon>Bacteria</taxon>
        <taxon>Candidatus Staskawicziibacteriota</taxon>
    </lineage>
</organism>
<dbReference type="GO" id="GO:0016094">
    <property type="term" value="P:polyprenol biosynthetic process"/>
    <property type="evidence" value="ECO:0007669"/>
    <property type="project" value="TreeGrafter"/>
</dbReference>
<dbReference type="PANTHER" id="PTHR10291:SF0">
    <property type="entry name" value="DEHYDRODOLICHYL DIPHOSPHATE SYNTHASE 2"/>
    <property type="match status" value="1"/>
</dbReference>
<name>A0A1G2HM84_9BACT</name>
<dbReference type="EMBL" id="MHOO01000012">
    <property type="protein sequence ID" value="OGZ63617.1"/>
    <property type="molecule type" value="Genomic_DNA"/>
</dbReference>
<comment type="similarity">
    <text evidence="2">Belongs to the UPP synthase family.</text>
</comment>
<dbReference type="EC" id="2.5.1.-" evidence="2"/>
<dbReference type="STRING" id="1802202.A2730_03650"/>
<dbReference type="GO" id="GO:0000287">
    <property type="term" value="F:magnesium ion binding"/>
    <property type="evidence" value="ECO:0007669"/>
    <property type="project" value="UniProtKB-UniRule"/>
</dbReference>
<dbReference type="FunFam" id="3.40.1180.10:FF:000001">
    <property type="entry name" value="(2E,6E)-farnesyl-diphosphate-specific ditrans,polycis-undecaprenyl-diphosphate synthase"/>
    <property type="match status" value="1"/>
</dbReference>
<protein>
    <recommendedName>
        <fullName evidence="2">Isoprenyl transferase</fullName>
        <ecNumber evidence="2">2.5.1.-</ecNumber>
    </recommendedName>
</protein>
<feature type="binding site" evidence="2">
    <location>
        <position position="176"/>
    </location>
    <ligand>
        <name>substrate</name>
    </ligand>
</feature>
<keyword evidence="1 2" id="KW-0808">Transferase</keyword>
<evidence type="ECO:0000313" key="3">
    <source>
        <dbReference type="EMBL" id="OGZ63617.1"/>
    </source>
</evidence>
<comment type="caution">
    <text evidence="2">Lacks conserved residue(s) required for the propagation of feature annotation.</text>
</comment>
<evidence type="ECO:0000256" key="1">
    <source>
        <dbReference type="ARBA" id="ARBA00022679"/>
    </source>
</evidence>
<dbReference type="Gene3D" id="3.40.1180.10">
    <property type="entry name" value="Decaprenyl diphosphate synthase-like"/>
    <property type="match status" value="1"/>
</dbReference>
<accession>A0A1G2HM84</accession>
<gene>
    <name evidence="3" type="ORF">A2730_03650</name>
</gene>
<feature type="binding site" evidence="2">
    <location>
        <begin position="13"/>
        <end position="16"/>
    </location>
    <ligand>
        <name>substrate</name>
    </ligand>
</feature>
<feature type="active site" evidence="2">
    <location>
        <position position="12"/>
    </location>
</feature>
<evidence type="ECO:0000256" key="2">
    <source>
        <dbReference type="HAMAP-Rule" id="MF_01139"/>
    </source>
</evidence>
<dbReference type="AlphaFoldDB" id="A0A1G2HM84"/>
<dbReference type="PANTHER" id="PTHR10291">
    <property type="entry name" value="DEHYDRODOLICHYL DIPHOSPHATE SYNTHASE FAMILY MEMBER"/>
    <property type="match status" value="1"/>
</dbReference>
<feature type="binding site" evidence="2">
    <location>
        <position position="195"/>
    </location>
    <ligand>
        <name>Mg(2+)</name>
        <dbReference type="ChEBI" id="CHEBI:18420"/>
    </ligand>
</feature>
<sequence length="227" mass="26415">MNIPQHIVLFPDGNRRWAKNKGKKPFDGHLAGYKNLLKFGEWCKKKGVKVLTAFGFSTENWKRSDQEVKYLMKLFEIGLLQSLKKFKKDNVKVKIIGQKEKLPKSLQRVIKKIESETANHKDLHLNLAVSYGGKWDILQAVKKIIEEKVPAENINEEMFDQYLSTAGLVKPDLIIRAGGEMRLSNFVLWQAAYSELYFSPKLWPDFNEKDLDLAIEEFDLRQRRFGK</sequence>
<keyword evidence="2" id="KW-0460">Magnesium</keyword>
<dbReference type="InterPro" id="IPR001441">
    <property type="entry name" value="UPP_synth-like"/>
</dbReference>
<dbReference type="Pfam" id="PF01255">
    <property type="entry name" value="Prenyltransf"/>
    <property type="match status" value="1"/>
</dbReference>
<dbReference type="InterPro" id="IPR036424">
    <property type="entry name" value="UPP_synth-like_sf"/>
</dbReference>
<keyword evidence="2" id="KW-0479">Metal-binding</keyword>
<evidence type="ECO:0000313" key="4">
    <source>
        <dbReference type="Proteomes" id="UP000176855"/>
    </source>
</evidence>
<proteinExistence type="inferred from homology"/>
<dbReference type="HAMAP" id="MF_01139">
    <property type="entry name" value="ISPT"/>
    <property type="match status" value="1"/>
</dbReference>
<feature type="binding site" evidence="2">
    <location>
        <begin position="57"/>
        <end position="59"/>
    </location>
    <ligand>
        <name>substrate</name>
    </ligand>
</feature>
<dbReference type="CDD" id="cd00475">
    <property type="entry name" value="Cis_IPPS"/>
    <property type="match status" value="1"/>
</dbReference>
<feature type="binding site" evidence="2">
    <location>
        <position position="29"/>
    </location>
    <ligand>
        <name>substrate</name>
    </ligand>
</feature>
<dbReference type="NCBIfam" id="TIGR00055">
    <property type="entry name" value="uppS"/>
    <property type="match status" value="1"/>
</dbReference>
<feature type="binding site" evidence="2">
    <location>
        <position position="61"/>
    </location>
    <ligand>
        <name>substrate</name>
    </ligand>
</feature>
<feature type="active site" description="Proton acceptor" evidence="2">
    <location>
        <position position="60"/>
    </location>
</feature>